<evidence type="ECO:0000256" key="6">
    <source>
        <dbReference type="ARBA" id="ARBA00022833"/>
    </source>
</evidence>
<evidence type="ECO:0000256" key="5">
    <source>
        <dbReference type="ARBA" id="ARBA00022801"/>
    </source>
</evidence>
<keyword evidence="5" id="KW-0378">Hydrolase</keyword>
<comment type="cofactor">
    <cofactor evidence="1">
        <name>Zn(2+)</name>
        <dbReference type="ChEBI" id="CHEBI:29105"/>
    </cofactor>
</comment>
<keyword evidence="3" id="KW-0645">Protease</keyword>
<dbReference type="GO" id="GO:0005615">
    <property type="term" value="C:extracellular space"/>
    <property type="evidence" value="ECO:0007669"/>
    <property type="project" value="TreeGrafter"/>
</dbReference>
<dbReference type="RefSeq" id="WP_069381386.1">
    <property type="nucleotide sequence ID" value="NZ_CP017141.1"/>
</dbReference>
<keyword evidence="4" id="KW-0479">Metal-binding</keyword>
<dbReference type="AlphaFoldDB" id="A0A1D7QM30"/>
<evidence type="ECO:0000313" key="10">
    <source>
        <dbReference type="EMBL" id="AOM79724.1"/>
    </source>
</evidence>
<dbReference type="InterPro" id="IPR057246">
    <property type="entry name" value="CARBOXYPEPT_ZN_1"/>
</dbReference>
<keyword evidence="7" id="KW-0482">Metalloprotease</keyword>
<dbReference type="PROSITE" id="PS00132">
    <property type="entry name" value="CARBOXYPEPT_ZN_1"/>
    <property type="match status" value="1"/>
</dbReference>
<organism evidence="10 11">
    <name type="scientific">Pedobacter steynii</name>
    <dbReference type="NCBI Taxonomy" id="430522"/>
    <lineage>
        <taxon>Bacteria</taxon>
        <taxon>Pseudomonadati</taxon>
        <taxon>Bacteroidota</taxon>
        <taxon>Sphingobacteriia</taxon>
        <taxon>Sphingobacteriales</taxon>
        <taxon>Sphingobacteriaceae</taxon>
        <taxon>Pedobacter</taxon>
    </lineage>
</organism>
<dbReference type="PANTHER" id="PTHR11705">
    <property type="entry name" value="PROTEASE FAMILY M14 CARBOXYPEPTIDASE A,B"/>
    <property type="match status" value="1"/>
</dbReference>
<dbReference type="KEGG" id="psty:BFS30_22725"/>
<sequence length="916" mass="102362">MRYTKLLSAIAFVSIAYLSPAIAQNIPNIPSPKSHFGFNIGDDYKLANYSQTEAYFKKLAAISDRVLLREIGQTEENRKQYVMVISSPANLKKIARYKEISQKLARAEGLTDEEAAELSLEGKPIVWIDGGLHSTEMVATQQLIEIYYKLLSANDPETMRILDNVIILLSQVNPDGQELVADWYMQEKDPAKKNMNVPRLYQKYIGHDNNRDFYMMNMKESTNISRQQYIEWMPQIIYNHHQTSPAGAVVAGPPYRDPFNYVYDPLLITGIDGVAASMINRLNTENKPGYTRLSGSVYSTWWNGGLRTTPYFHNMIGILTEITGNPTPTEIPLVPERLIPNNATPNPVRPQKWNFRQSIDYSVSLNYGILDYASRLGDKLLYNIYVMGRNAIQKGNQDNWTLTPKHIASITAAFEKDKKEGMLKKDSTGKVSNDIPIKYYDAVYKNPALRDARGYIIPADQPDFPTAVKFINTLIKSGIQVQQARAAFKIADKSYPAGSYVVKANQAFRPHLMDMFEAQDHPNDFQYPGGPPVRPYDAAGWTLAFQMGVKFDRILDGFDGPFEKIGYGVLQNPPAYKLVAAKGYLLSAAQNNSFIAVNDLLKAGIEVSRLTKAERNMPEGSFYVPEKGMEILIRSGVSFGSMAMQTERKPKGMVRITPGRIALFDQYGGSMPSGWVRWILEQFHFSFQLVYPQDIDKGMLNSKYDRILFISGGIPAVNQKASPGRGGLAPKPEEIPEAFRPWLGSISPEKSIPQLKEFLEKGGDIITIGSSTNLAYHLGLPVQNALAETKTDGKETALPGDKFYIPGSLLKATVATNQNSNWGMPGEVDMVFNNSPVFKLGTEAEGQGIKPLAWFGKEDALRSGWAWGQAYLKDGVIAFVAPVGKGKLYAFGTEITFRAQAHSTFKMLFNELYLRK</sequence>
<gene>
    <name evidence="10" type="ORF">BFS30_22725</name>
</gene>
<dbReference type="GO" id="GO:0006508">
    <property type="term" value="P:proteolysis"/>
    <property type="evidence" value="ECO:0007669"/>
    <property type="project" value="UniProtKB-KW"/>
</dbReference>
<dbReference type="SUPFAM" id="SSF53187">
    <property type="entry name" value="Zn-dependent exopeptidases"/>
    <property type="match status" value="1"/>
</dbReference>
<evidence type="ECO:0000256" key="8">
    <source>
        <dbReference type="SAM" id="SignalP"/>
    </source>
</evidence>
<evidence type="ECO:0000256" key="4">
    <source>
        <dbReference type="ARBA" id="ARBA00022723"/>
    </source>
</evidence>
<dbReference type="Proteomes" id="UP000094313">
    <property type="component" value="Chromosome"/>
</dbReference>
<feature type="domain" description="Peptidase M14" evidence="9">
    <location>
        <begin position="53"/>
        <end position="234"/>
    </location>
</feature>
<name>A0A1D7QM30_9SPHI</name>
<evidence type="ECO:0000256" key="1">
    <source>
        <dbReference type="ARBA" id="ARBA00001947"/>
    </source>
</evidence>
<evidence type="ECO:0000256" key="2">
    <source>
        <dbReference type="ARBA" id="ARBA00005988"/>
    </source>
</evidence>
<accession>A0A1D7QM30</accession>
<feature type="signal peptide" evidence="8">
    <location>
        <begin position="1"/>
        <end position="23"/>
    </location>
</feature>
<evidence type="ECO:0000313" key="11">
    <source>
        <dbReference type="Proteomes" id="UP000094313"/>
    </source>
</evidence>
<proteinExistence type="inferred from homology"/>
<protein>
    <submittedName>
        <fullName evidence="10">Peptidase</fullName>
    </submittedName>
</protein>
<feature type="chain" id="PRO_5009098841" evidence="8">
    <location>
        <begin position="24"/>
        <end position="916"/>
    </location>
</feature>
<keyword evidence="8" id="KW-0732">Signal</keyword>
<dbReference type="Gene3D" id="3.40.630.10">
    <property type="entry name" value="Zn peptidases"/>
    <property type="match status" value="1"/>
</dbReference>
<dbReference type="InterPro" id="IPR000834">
    <property type="entry name" value="Peptidase_M14"/>
</dbReference>
<evidence type="ECO:0000256" key="3">
    <source>
        <dbReference type="ARBA" id="ARBA00022670"/>
    </source>
</evidence>
<dbReference type="PANTHER" id="PTHR11705:SF143">
    <property type="entry name" value="SLL0236 PROTEIN"/>
    <property type="match status" value="1"/>
</dbReference>
<keyword evidence="11" id="KW-1185">Reference proteome</keyword>
<dbReference type="GO" id="GO:0008270">
    <property type="term" value="F:zinc ion binding"/>
    <property type="evidence" value="ECO:0007669"/>
    <property type="project" value="InterPro"/>
</dbReference>
<evidence type="ECO:0000259" key="9">
    <source>
        <dbReference type="Pfam" id="PF00246"/>
    </source>
</evidence>
<evidence type="ECO:0000256" key="7">
    <source>
        <dbReference type="ARBA" id="ARBA00023049"/>
    </source>
</evidence>
<dbReference type="CDD" id="cd06240">
    <property type="entry name" value="M14-like"/>
    <property type="match status" value="1"/>
</dbReference>
<dbReference type="GO" id="GO:0004181">
    <property type="term" value="F:metallocarboxypeptidase activity"/>
    <property type="evidence" value="ECO:0007669"/>
    <property type="project" value="InterPro"/>
</dbReference>
<dbReference type="Pfam" id="PF00246">
    <property type="entry name" value="Peptidase_M14"/>
    <property type="match status" value="1"/>
</dbReference>
<comment type="similarity">
    <text evidence="2">Belongs to the peptidase M14 family.</text>
</comment>
<reference evidence="10 11" key="1">
    <citation type="submission" date="2016-08" db="EMBL/GenBank/DDBJ databases">
        <authorList>
            <person name="Seilhamer J.J."/>
        </authorList>
    </citation>
    <scope>NUCLEOTIDE SEQUENCE [LARGE SCALE GENOMIC DNA]</scope>
    <source>
        <strain evidence="10 11">DX4</strain>
    </source>
</reference>
<dbReference type="EMBL" id="CP017141">
    <property type="protein sequence ID" value="AOM79724.1"/>
    <property type="molecule type" value="Genomic_DNA"/>
</dbReference>
<keyword evidence="6" id="KW-0862">Zinc</keyword>